<dbReference type="Gene3D" id="3.40.50.300">
    <property type="entry name" value="P-loop containing nucleotide triphosphate hydrolases"/>
    <property type="match status" value="1"/>
</dbReference>
<dbReference type="PANTHER" id="PTHR16305:SF35">
    <property type="entry name" value="TRANSCRIPTIONAL ACTIVATOR DOMAIN"/>
    <property type="match status" value="1"/>
</dbReference>
<accession>A0A1E3T5C4</accession>
<dbReference type="PROSITE" id="PS50043">
    <property type="entry name" value="HTH_LUXR_2"/>
    <property type="match status" value="1"/>
</dbReference>
<comment type="caution">
    <text evidence="4">The sequence shown here is derived from an EMBL/GenBank/DDBJ whole genome shotgun (WGS) entry which is preliminary data.</text>
</comment>
<dbReference type="InterPro" id="IPR027417">
    <property type="entry name" value="P-loop_NTPase"/>
</dbReference>
<dbReference type="InterPro" id="IPR000792">
    <property type="entry name" value="Tscrpt_reg_LuxR_C"/>
</dbReference>
<dbReference type="InterPro" id="IPR036388">
    <property type="entry name" value="WH-like_DNA-bd_sf"/>
</dbReference>
<name>A0A1E3T5C4_9MYCO</name>
<reference evidence="5" key="1">
    <citation type="submission" date="2016-09" db="EMBL/GenBank/DDBJ databases">
        <authorList>
            <person name="Greninger A.L."/>
            <person name="Jerome K.R."/>
            <person name="Mcnair B."/>
            <person name="Wallis C."/>
            <person name="Fang F."/>
        </authorList>
    </citation>
    <scope>NUCLEOTIDE SEQUENCE [LARGE SCALE GENOMIC DNA]</scope>
    <source>
        <strain evidence="5">BC1_M4</strain>
    </source>
</reference>
<keyword evidence="5" id="KW-1185">Reference proteome</keyword>
<keyword evidence="2" id="KW-0067">ATP-binding</keyword>
<dbReference type="PROSITE" id="PS00622">
    <property type="entry name" value="HTH_LUXR_1"/>
    <property type="match status" value="1"/>
</dbReference>
<dbReference type="GO" id="GO:0005737">
    <property type="term" value="C:cytoplasm"/>
    <property type="evidence" value="ECO:0007669"/>
    <property type="project" value="TreeGrafter"/>
</dbReference>
<dbReference type="PRINTS" id="PR00038">
    <property type="entry name" value="HTHLUXR"/>
</dbReference>
<dbReference type="STRING" id="243061.AWC25_14965"/>
<proteinExistence type="predicted"/>
<dbReference type="Pfam" id="PF00196">
    <property type="entry name" value="GerE"/>
    <property type="match status" value="1"/>
</dbReference>
<dbReference type="SUPFAM" id="SSF46894">
    <property type="entry name" value="C-terminal effector domain of the bipartite response regulators"/>
    <property type="match status" value="1"/>
</dbReference>
<dbReference type="Gene3D" id="1.10.10.10">
    <property type="entry name" value="Winged helix-like DNA-binding domain superfamily/Winged helix DNA-binding domain"/>
    <property type="match status" value="1"/>
</dbReference>
<gene>
    <name evidence="4" type="ORF">BHQ21_03575</name>
</gene>
<dbReference type="SUPFAM" id="SSF52540">
    <property type="entry name" value="P-loop containing nucleoside triphosphate hydrolases"/>
    <property type="match status" value="1"/>
</dbReference>
<dbReference type="GO" id="GO:0004016">
    <property type="term" value="F:adenylate cyclase activity"/>
    <property type="evidence" value="ECO:0007669"/>
    <property type="project" value="TreeGrafter"/>
</dbReference>
<keyword evidence="1" id="KW-0547">Nucleotide-binding</keyword>
<evidence type="ECO:0000313" key="5">
    <source>
        <dbReference type="Proteomes" id="UP000094224"/>
    </source>
</evidence>
<dbReference type="PANTHER" id="PTHR16305">
    <property type="entry name" value="TESTICULAR SOLUBLE ADENYLYL CYCLASE"/>
    <property type="match status" value="1"/>
</dbReference>
<evidence type="ECO:0000313" key="4">
    <source>
        <dbReference type="EMBL" id="ODR09686.1"/>
    </source>
</evidence>
<dbReference type="InterPro" id="IPR011990">
    <property type="entry name" value="TPR-like_helical_dom_sf"/>
</dbReference>
<protein>
    <recommendedName>
        <fullName evidence="3">HTH luxR-type domain-containing protein</fullName>
    </recommendedName>
</protein>
<dbReference type="CDD" id="cd06170">
    <property type="entry name" value="LuxR_C_like"/>
    <property type="match status" value="1"/>
</dbReference>
<dbReference type="GO" id="GO:0005524">
    <property type="term" value="F:ATP binding"/>
    <property type="evidence" value="ECO:0007669"/>
    <property type="project" value="UniProtKB-KW"/>
</dbReference>
<evidence type="ECO:0000256" key="1">
    <source>
        <dbReference type="ARBA" id="ARBA00022741"/>
    </source>
</evidence>
<evidence type="ECO:0000256" key="2">
    <source>
        <dbReference type="ARBA" id="ARBA00022840"/>
    </source>
</evidence>
<dbReference type="Gene3D" id="1.25.40.10">
    <property type="entry name" value="Tetratricopeptide repeat domain"/>
    <property type="match status" value="1"/>
</dbReference>
<organism evidence="4 5">
    <name type="scientific">Mycobacterium sherrisii</name>
    <dbReference type="NCBI Taxonomy" id="243061"/>
    <lineage>
        <taxon>Bacteria</taxon>
        <taxon>Bacillati</taxon>
        <taxon>Actinomycetota</taxon>
        <taxon>Actinomycetes</taxon>
        <taxon>Mycobacteriales</taxon>
        <taxon>Mycobacteriaceae</taxon>
        <taxon>Mycobacterium</taxon>
        <taxon>Mycobacterium simiae complex</taxon>
    </lineage>
</organism>
<dbReference type="Proteomes" id="UP000094224">
    <property type="component" value="Unassembled WGS sequence"/>
</dbReference>
<evidence type="ECO:0000259" key="3">
    <source>
        <dbReference type="PROSITE" id="PS50043"/>
    </source>
</evidence>
<feature type="domain" description="HTH luxR-type" evidence="3">
    <location>
        <begin position="852"/>
        <end position="917"/>
    </location>
</feature>
<dbReference type="RefSeq" id="WP_069398938.1">
    <property type="nucleotide sequence ID" value="NZ_MIHC01000004.1"/>
</dbReference>
<dbReference type="InterPro" id="IPR016032">
    <property type="entry name" value="Sig_transdc_resp-reg_C-effctor"/>
</dbReference>
<dbReference type="SMART" id="SM00421">
    <property type="entry name" value="HTH_LUXR"/>
    <property type="match status" value="1"/>
</dbReference>
<dbReference type="AlphaFoldDB" id="A0A1E3T5C4"/>
<dbReference type="Pfam" id="PF13191">
    <property type="entry name" value="AAA_16"/>
    <property type="match status" value="1"/>
</dbReference>
<dbReference type="InterPro" id="IPR041664">
    <property type="entry name" value="AAA_16"/>
</dbReference>
<dbReference type="GO" id="GO:0003677">
    <property type="term" value="F:DNA binding"/>
    <property type="evidence" value="ECO:0007669"/>
    <property type="project" value="InterPro"/>
</dbReference>
<sequence length="927" mass="101007">MDSVAEHVGAEQPIIGRESELAAITEFLAASSERGGAQLLVGPAGVGKSRLLEEASRIAAASGSRVIATTGVEFEVGLGYAGLNRLLAPLRAEFDSLDPPHRQALEVALGYASGPPPLPLLVYGATLTLLEHISRRQPVVVIVDDLAWLDEASAKALVFVAQRVTGTRIAFLGATRDILQPSMRSHAIANLIVQPLNDDQSELLIDRSDPRLAHAARHRILQQAQGNPLAILELSRVVRQLPAGVSGASHHIPLSDRLKESFSFRMSDFAEVTKRDLLLLALDGREDLGVLKQLQVAFDELLPAERAGLIVINQEQLSIKFSHPLIRAAVIEESSAEERRSAHLAIAEVLIDEPFRRAWHLADAAVDVDETTADLLERSAHEALRRGDAYGCARAFVRAAGLSPNLTDRRRRLAQAAYLEAEVIGEPIDASDRLEDFRNLPGREAGSLHAAVATAVVYADNGGDCGSAHRLIETAINEGSHGWSVADPELVEAFFTWFIICWQAGMPAYWDSYFAALDRLEASCPPVLSVLSRAFADPVRLGHGVRDELQALMGTELDDADPMTIVRLTTAAVYVDLLAAGRRPTWRLIEDGRHGQALRTYFRALMVQCLDDFASGHWTRGQELADEGLTASRNTALTSSWYFVYAEALFAAVRGDVTEAGRWAAELEQTTLSREAFGIHRLAHHARTLVAEAQQDWESAYRHAVALSPPGTFQRYSADALWVAYDLVESAVRTGRHAEAAAHVRALQQLKIADLSPRLALLAHGAAALVDETSSSLPTFEKALGSTDSAAWPFDYARVQLAYGSRLRRELRLKQARAVLHSALATFETIGARPWALRARNELRAAREKVGSPEVLPSLTPQEWAIAELAAGGLSNREIGAQLYLSPRTVGGHLYRIYPKLGITSRAALRDAISALRDMPEPNTLEC</sequence>
<dbReference type="GO" id="GO:0006355">
    <property type="term" value="P:regulation of DNA-templated transcription"/>
    <property type="evidence" value="ECO:0007669"/>
    <property type="project" value="InterPro"/>
</dbReference>
<dbReference type="EMBL" id="MIHC01000004">
    <property type="protein sequence ID" value="ODR09686.1"/>
    <property type="molecule type" value="Genomic_DNA"/>
</dbReference>